<proteinExistence type="predicted"/>
<accession>A0A0V0GT99</accession>
<dbReference type="EMBL" id="GEDG01031855">
    <property type="protein sequence ID" value="JAP11146.1"/>
    <property type="molecule type" value="Transcribed_RNA"/>
</dbReference>
<reference evidence="1" key="1">
    <citation type="submission" date="2015-12" db="EMBL/GenBank/DDBJ databases">
        <title>Gene expression during late stages of embryo sac development: a critical building block for successful pollen-pistil interactions.</title>
        <authorList>
            <person name="Liu Y."/>
            <person name="Joly V."/>
            <person name="Sabar M."/>
            <person name="Matton D.P."/>
        </authorList>
    </citation>
    <scope>NUCLEOTIDE SEQUENCE</scope>
</reference>
<dbReference type="AlphaFoldDB" id="A0A0V0GT99"/>
<protein>
    <submittedName>
        <fullName evidence="1">Putative ovule protein</fullName>
    </submittedName>
</protein>
<organism evidence="1">
    <name type="scientific">Solanum chacoense</name>
    <name type="common">Chaco potato</name>
    <dbReference type="NCBI Taxonomy" id="4108"/>
    <lineage>
        <taxon>Eukaryota</taxon>
        <taxon>Viridiplantae</taxon>
        <taxon>Streptophyta</taxon>
        <taxon>Embryophyta</taxon>
        <taxon>Tracheophyta</taxon>
        <taxon>Spermatophyta</taxon>
        <taxon>Magnoliopsida</taxon>
        <taxon>eudicotyledons</taxon>
        <taxon>Gunneridae</taxon>
        <taxon>Pentapetalae</taxon>
        <taxon>asterids</taxon>
        <taxon>lamiids</taxon>
        <taxon>Solanales</taxon>
        <taxon>Solanaceae</taxon>
        <taxon>Solanoideae</taxon>
        <taxon>Solaneae</taxon>
        <taxon>Solanum</taxon>
    </lineage>
</organism>
<evidence type="ECO:0000313" key="1">
    <source>
        <dbReference type="EMBL" id="JAP11146.1"/>
    </source>
</evidence>
<name>A0A0V0GT99_SOLCH</name>
<sequence length="117" mass="13480">MPRYVALFVMKYCNLASSHLFSSSHACYSSRHYSALAWEIIALKNLGPSQRSGPSQLATAHLYITRDAIYIHSNHKHFDTLQLNVGKYCPIGNETFICRLFFLYKCKLNRRHLVSLL</sequence>